<keyword evidence="3" id="KW-1185">Reference proteome</keyword>
<sequence length="106" mass="12292">MQNIEQTITHRVAKPAKKERWSHPALQLRRAINQRKMPGCGRCAARRGMQGPEREIGGRREGDREHHSGGRYSERRREDWHQKPMGQAELLITSLTVERQVSSLLD</sequence>
<evidence type="ECO:0000256" key="1">
    <source>
        <dbReference type="SAM" id="MobiDB-lite"/>
    </source>
</evidence>
<protein>
    <submittedName>
        <fullName evidence="2">Uncharacterized protein</fullName>
    </submittedName>
</protein>
<dbReference type="Proteomes" id="UP001054945">
    <property type="component" value="Unassembled WGS sequence"/>
</dbReference>
<feature type="compositionally biased region" description="Basic and acidic residues" evidence="1">
    <location>
        <begin position="52"/>
        <end position="82"/>
    </location>
</feature>
<organism evidence="2 3">
    <name type="scientific">Caerostris extrusa</name>
    <name type="common">Bark spider</name>
    <name type="synonym">Caerostris bankana</name>
    <dbReference type="NCBI Taxonomy" id="172846"/>
    <lineage>
        <taxon>Eukaryota</taxon>
        <taxon>Metazoa</taxon>
        <taxon>Ecdysozoa</taxon>
        <taxon>Arthropoda</taxon>
        <taxon>Chelicerata</taxon>
        <taxon>Arachnida</taxon>
        <taxon>Araneae</taxon>
        <taxon>Araneomorphae</taxon>
        <taxon>Entelegynae</taxon>
        <taxon>Araneoidea</taxon>
        <taxon>Araneidae</taxon>
        <taxon>Caerostris</taxon>
    </lineage>
</organism>
<proteinExistence type="predicted"/>
<reference evidence="2 3" key="1">
    <citation type="submission" date="2021-06" db="EMBL/GenBank/DDBJ databases">
        <title>Caerostris extrusa draft genome.</title>
        <authorList>
            <person name="Kono N."/>
            <person name="Arakawa K."/>
        </authorList>
    </citation>
    <scope>NUCLEOTIDE SEQUENCE [LARGE SCALE GENOMIC DNA]</scope>
</reference>
<comment type="caution">
    <text evidence="2">The sequence shown here is derived from an EMBL/GenBank/DDBJ whole genome shotgun (WGS) entry which is preliminary data.</text>
</comment>
<name>A0AAV4R5C6_CAEEX</name>
<evidence type="ECO:0000313" key="3">
    <source>
        <dbReference type="Proteomes" id="UP001054945"/>
    </source>
</evidence>
<evidence type="ECO:0000313" key="2">
    <source>
        <dbReference type="EMBL" id="GIY15521.1"/>
    </source>
</evidence>
<dbReference type="AlphaFoldDB" id="A0AAV4R5C6"/>
<gene>
    <name evidence="2" type="ORF">CEXT_739361</name>
</gene>
<feature type="region of interest" description="Disordered" evidence="1">
    <location>
        <begin position="39"/>
        <end position="86"/>
    </location>
</feature>
<accession>A0AAV4R5C6</accession>
<dbReference type="EMBL" id="BPLR01007243">
    <property type="protein sequence ID" value="GIY15521.1"/>
    <property type="molecule type" value="Genomic_DNA"/>
</dbReference>